<dbReference type="AlphaFoldDB" id="A0A9P4UM90"/>
<keyword evidence="4" id="KW-0479">Metal-binding</keyword>
<dbReference type="InterPro" id="IPR051639">
    <property type="entry name" value="BCD1"/>
</dbReference>
<dbReference type="Pfam" id="PF25790">
    <property type="entry name" value="BCD1"/>
    <property type="match status" value="1"/>
</dbReference>
<comment type="similarity">
    <text evidence="9">Belongs to the BCD1 family.</text>
</comment>
<gene>
    <name evidence="16" type="ORF">K431DRAFT_296080</name>
</gene>
<feature type="domain" description="HIT-type" evidence="15">
    <location>
        <begin position="10"/>
        <end position="44"/>
    </location>
</feature>
<accession>A0A9P4UM90</accession>
<dbReference type="SUPFAM" id="SSF144232">
    <property type="entry name" value="HIT/MYND zinc finger-like"/>
    <property type="match status" value="1"/>
</dbReference>
<keyword evidence="17" id="KW-1185">Reference proteome</keyword>
<keyword evidence="5 13" id="KW-0863">Zinc-finger</keyword>
<evidence type="ECO:0000256" key="3">
    <source>
        <dbReference type="ARBA" id="ARBA00022553"/>
    </source>
</evidence>
<evidence type="ECO:0000256" key="12">
    <source>
        <dbReference type="ARBA" id="ARBA00077531"/>
    </source>
</evidence>
<dbReference type="GO" id="GO:0000492">
    <property type="term" value="P:box C/D snoRNP assembly"/>
    <property type="evidence" value="ECO:0007669"/>
    <property type="project" value="TreeGrafter"/>
</dbReference>
<evidence type="ECO:0000256" key="1">
    <source>
        <dbReference type="ARBA" id="ARBA00022499"/>
    </source>
</evidence>
<keyword evidence="7" id="KW-0832">Ubl conjugation</keyword>
<evidence type="ECO:0000259" key="15">
    <source>
        <dbReference type="PROSITE" id="PS51083"/>
    </source>
</evidence>
<evidence type="ECO:0000313" key="17">
    <source>
        <dbReference type="Proteomes" id="UP000799441"/>
    </source>
</evidence>
<evidence type="ECO:0000256" key="11">
    <source>
        <dbReference type="ARBA" id="ARBA00068630"/>
    </source>
</evidence>
<dbReference type="Proteomes" id="UP000799441">
    <property type="component" value="Unassembled WGS sequence"/>
</dbReference>
<dbReference type="PROSITE" id="PS51083">
    <property type="entry name" value="ZF_HIT"/>
    <property type="match status" value="1"/>
</dbReference>
<keyword evidence="2" id="KW-0690">Ribosome biogenesis</keyword>
<evidence type="ECO:0000256" key="6">
    <source>
        <dbReference type="ARBA" id="ARBA00022833"/>
    </source>
</evidence>
<dbReference type="InterPro" id="IPR007529">
    <property type="entry name" value="Znf_HIT"/>
</dbReference>
<feature type="compositionally biased region" description="Polar residues" evidence="14">
    <location>
        <begin position="262"/>
        <end position="274"/>
    </location>
</feature>
<feature type="region of interest" description="Disordered" evidence="14">
    <location>
        <begin position="201"/>
        <end position="290"/>
    </location>
</feature>
<dbReference type="GO" id="GO:0000463">
    <property type="term" value="P:maturation of LSU-rRNA from tricistronic rRNA transcript (SSU-rRNA, 5.8S rRNA, LSU-rRNA)"/>
    <property type="evidence" value="ECO:0007669"/>
    <property type="project" value="TreeGrafter"/>
</dbReference>
<dbReference type="Pfam" id="PF04438">
    <property type="entry name" value="zf-HIT"/>
    <property type="match status" value="1"/>
</dbReference>
<dbReference type="Gene3D" id="3.30.60.190">
    <property type="match status" value="1"/>
</dbReference>
<dbReference type="GO" id="GO:0048254">
    <property type="term" value="P:snoRNA localization"/>
    <property type="evidence" value="ECO:0007669"/>
    <property type="project" value="TreeGrafter"/>
</dbReference>
<dbReference type="PANTHER" id="PTHR13483:SF11">
    <property type="entry name" value="ZINC FINGER HIT DOMAIN-CONTAINING PROTEIN 3"/>
    <property type="match status" value="1"/>
</dbReference>
<evidence type="ECO:0000256" key="9">
    <source>
        <dbReference type="ARBA" id="ARBA00049654"/>
    </source>
</evidence>
<dbReference type="FunFam" id="3.30.60.190:FF:000001">
    <property type="entry name" value="box C/D snoRNA protein 1"/>
    <property type="match status" value="1"/>
</dbReference>
<evidence type="ECO:0000256" key="5">
    <source>
        <dbReference type="ARBA" id="ARBA00022771"/>
    </source>
</evidence>
<keyword evidence="3" id="KW-0597">Phosphoprotein</keyword>
<evidence type="ECO:0000256" key="10">
    <source>
        <dbReference type="ARBA" id="ARBA00061949"/>
    </source>
</evidence>
<feature type="compositionally biased region" description="Polar residues" evidence="14">
    <location>
        <begin position="377"/>
        <end position="394"/>
    </location>
</feature>
<proteinExistence type="inferred from homology"/>
<dbReference type="PANTHER" id="PTHR13483">
    <property type="entry name" value="BOX C_D SNORNA PROTEIN 1-RELATED"/>
    <property type="match status" value="1"/>
</dbReference>
<keyword evidence="6" id="KW-0862">Zinc</keyword>
<evidence type="ECO:0000256" key="13">
    <source>
        <dbReference type="PROSITE-ProRule" id="PRU00453"/>
    </source>
</evidence>
<protein>
    <recommendedName>
        <fullName evidence="11">Box C/D snoRNA protein 1</fullName>
    </recommendedName>
    <alternativeName>
        <fullName evidence="12">Zinc finger HIT domain-containing protein 6</fullName>
    </alternativeName>
</protein>
<sequence>MADQSLSELCTICYTNAPKYRCPRCQTRTCSLPCYKRHQQRASCNGQRNPAAYVKKSQWQTPSGIDHDYNYLKSVERNLARAAEDTGDRKAATKESNNNSEGKHDRNVARAWREGSALQRYLHQNQIEVIKAPKGMSRQAANMTRVTNGQRILWTIEWMDETGKVVGKDDEAAAEGTISELWDAFITRTKNAERKRLLAENHAGSDNCGQRTKRKRLSADRTASQPAPRSHETTSQHTSNPEELAPGQLKPQQAETAEETDQTSATKLPTSDTPTLPPAEPTPSNPAKHFYLLKPRTSSKIPVLIPLTQTSKLTLSITGRTLLEFPTIYALEYPSSYLPSDFLLEQDYVKARKAEDQELDTMIKVTRNHGGVGRANGSWNETGKSEGGSQQQPLDQGAILEMLRRDVGV</sequence>
<feature type="compositionally biased region" description="Pro residues" evidence="14">
    <location>
        <begin position="275"/>
        <end position="284"/>
    </location>
</feature>
<dbReference type="EMBL" id="MU003812">
    <property type="protein sequence ID" value="KAF2719339.1"/>
    <property type="molecule type" value="Genomic_DNA"/>
</dbReference>
<comment type="subunit">
    <text evidence="10">Interacts with FBL, SNU13, NOP58, NUFIP1, RUVBL1, RUVBL2 and TAF9. Interacts (via HIT-type zinc finger) with the RUVBL1/RUVBL2 complex in the presence of ADP.</text>
</comment>
<evidence type="ECO:0000256" key="2">
    <source>
        <dbReference type="ARBA" id="ARBA00022517"/>
    </source>
</evidence>
<dbReference type="GO" id="GO:0070761">
    <property type="term" value="C:pre-snoRNP complex"/>
    <property type="evidence" value="ECO:0007669"/>
    <property type="project" value="TreeGrafter"/>
</dbReference>
<dbReference type="GO" id="GO:0008270">
    <property type="term" value="F:zinc ion binding"/>
    <property type="evidence" value="ECO:0007669"/>
    <property type="project" value="UniProtKB-UniRule"/>
</dbReference>
<evidence type="ECO:0000256" key="14">
    <source>
        <dbReference type="SAM" id="MobiDB-lite"/>
    </source>
</evidence>
<evidence type="ECO:0000256" key="7">
    <source>
        <dbReference type="ARBA" id="ARBA00022843"/>
    </source>
</evidence>
<comment type="caution">
    <text evidence="16">The sequence shown here is derived from an EMBL/GenBank/DDBJ whole genome shotgun (WGS) entry which is preliminary data.</text>
</comment>
<dbReference type="CDD" id="cd23023">
    <property type="entry name" value="zf-HIT_BCD1"/>
    <property type="match status" value="1"/>
</dbReference>
<reference evidence="16" key="1">
    <citation type="journal article" date="2020" name="Stud. Mycol.">
        <title>101 Dothideomycetes genomes: a test case for predicting lifestyles and emergence of pathogens.</title>
        <authorList>
            <person name="Haridas S."/>
            <person name="Albert R."/>
            <person name="Binder M."/>
            <person name="Bloem J."/>
            <person name="Labutti K."/>
            <person name="Salamov A."/>
            <person name="Andreopoulos B."/>
            <person name="Baker S."/>
            <person name="Barry K."/>
            <person name="Bills G."/>
            <person name="Bluhm B."/>
            <person name="Cannon C."/>
            <person name="Castanera R."/>
            <person name="Culley D."/>
            <person name="Daum C."/>
            <person name="Ezra D."/>
            <person name="Gonzalez J."/>
            <person name="Henrissat B."/>
            <person name="Kuo A."/>
            <person name="Liang C."/>
            <person name="Lipzen A."/>
            <person name="Lutzoni F."/>
            <person name="Magnuson J."/>
            <person name="Mondo S."/>
            <person name="Nolan M."/>
            <person name="Ohm R."/>
            <person name="Pangilinan J."/>
            <person name="Park H.-J."/>
            <person name="Ramirez L."/>
            <person name="Alfaro M."/>
            <person name="Sun H."/>
            <person name="Tritt A."/>
            <person name="Yoshinaga Y."/>
            <person name="Zwiers L.-H."/>
            <person name="Turgeon B."/>
            <person name="Goodwin S."/>
            <person name="Spatafora J."/>
            <person name="Crous P."/>
            <person name="Grigoriev I."/>
        </authorList>
    </citation>
    <scope>NUCLEOTIDE SEQUENCE</scope>
    <source>
        <strain evidence="16">CBS 116435</strain>
    </source>
</reference>
<dbReference type="InterPro" id="IPR057721">
    <property type="entry name" value="BCD1_alpha/beta"/>
</dbReference>
<dbReference type="OrthoDB" id="272357at2759"/>
<feature type="region of interest" description="Disordered" evidence="14">
    <location>
        <begin position="82"/>
        <end position="108"/>
    </location>
</feature>
<feature type="compositionally biased region" description="Basic and acidic residues" evidence="14">
    <location>
        <begin position="82"/>
        <end position="93"/>
    </location>
</feature>
<evidence type="ECO:0000313" key="16">
    <source>
        <dbReference type="EMBL" id="KAF2719339.1"/>
    </source>
</evidence>
<evidence type="ECO:0000256" key="4">
    <source>
        <dbReference type="ARBA" id="ARBA00022723"/>
    </source>
</evidence>
<comment type="function">
    <text evidence="8">Required for box C/D snoRNAs accumulation involved in snoRNA processing, snoRNA transport to the nucleolus and ribosome biogenesis.</text>
</comment>
<keyword evidence="1" id="KW-1017">Isopeptide bond</keyword>
<organism evidence="16 17">
    <name type="scientific">Polychaeton citri CBS 116435</name>
    <dbReference type="NCBI Taxonomy" id="1314669"/>
    <lineage>
        <taxon>Eukaryota</taxon>
        <taxon>Fungi</taxon>
        <taxon>Dikarya</taxon>
        <taxon>Ascomycota</taxon>
        <taxon>Pezizomycotina</taxon>
        <taxon>Dothideomycetes</taxon>
        <taxon>Dothideomycetidae</taxon>
        <taxon>Capnodiales</taxon>
        <taxon>Capnodiaceae</taxon>
        <taxon>Polychaeton</taxon>
    </lineage>
</organism>
<name>A0A9P4UM90_9PEZI</name>
<evidence type="ECO:0000256" key="8">
    <source>
        <dbReference type="ARBA" id="ARBA00049598"/>
    </source>
</evidence>
<dbReference type="GO" id="GO:0005634">
    <property type="term" value="C:nucleus"/>
    <property type="evidence" value="ECO:0007669"/>
    <property type="project" value="TreeGrafter"/>
</dbReference>
<feature type="region of interest" description="Disordered" evidence="14">
    <location>
        <begin position="370"/>
        <end position="396"/>
    </location>
</feature>